<keyword evidence="16" id="KW-1185">Reference proteome</keyword>
<dbReference type="Ensembl" id="ENSPSTT00000019068.1">
    <property type="protein sequence ID" value="ENSPSTP00000018200.1"/>
    <property type="gene ID" value="ENSPSTG00000013054.1"/>
</dbReference>
<evidence type="ECO:0000256" key="8">
    <source>
        <dbReference type="ARBA" id="ARBA00022989"/>
    </source>
</evidence>
<evidence type="ECO:0000313" key="15">
    <source>
        <dbReference type="Ensembl" id="ENSPSTP00000018200.1"/>
    </source>
</evidence>
<feature type="transmembrane region" description="Helical" evidence="13">
    <location>
        <begin position="281"/>
        <end position="303"/>
    </location>
</feature>
<dbReference type="Pfam" id="PF07885">
    <property type="entry name" value="Ion_trans_2"/>
    <property type="match status" value="2"/>
</dbReference>
<sequence>MKGLSHEFLPLLFTFTSDLHRCVSNGLYERVVVGNIHLLPLKLTQQLCRRVTADPQPAVLERRSYRRQNLSSRIPPGFVRRRGEGGGWGGAGRALPPSAPASSAPRATTAAVMGVVAGRRRRWGVPVLLLAYLGYVGLGAGVLQALERPAEVRAARRLLQQRWELLANHTCLQGPALQRLIQGIIEAYKSGVTIQGNTTSLGRWDFSGSFFFSISAITTIGYGNLSPSTVAGRIFCILFALFGIPLNLVLLNEIGQLMLLGVQCSAHHLEEMFHWKMKAALLMKTCALVTGLLLFLLLPPLLFSNKEGWTYEESFYYSFITLSTIGFGDYVIGMNPDRTYPSWYKNVISLWILFGMAWLALIIKCCINLLESSSDFCQCNTKSIESSEDIMDDGKKSMTGLHNVEICNDKDTQAGGPGGCHTHTAFTEAL</sequence>
<comment type="similarity">
    <text evidence="2 12">Belongs to the two pore domain potassium channel (TC 1.A.1.8) family.</text>
</comment>
<evidence type="ECO:0000259" key="14">
    <source>
        <dbReference type="Pfam" id="PF07885"/>
    </source>
</evidence>
<reference evidence="15" key="2">
    <citation type="submission" date="2025-09" db="UniProtKB">
        <authorList>
            <consortium name="Ensembl"/>
        </authorList>
    </citation>
    <scope>IDENTIFICATION</scope>
</reference>
<accession>A0A8C9FMU0</accession>
<evidence type="ECO:0000256" key="6">
    <source>
        <dbReference type="ARBA" id="ARBA00022826"/>
    </source>
</evidence>
<evidence type="ECO:0000256" key="9">
    <source>
        <dbReference type="ARBA" id="ARBA00023065"/>
    </source>
</evidence>
<feature type="transmembrane region" description="Helical" evidence="13">
    <location>
        <begin position="344"/>
        <end position="363"/>
    </location>
</feature>
<keyword evidence="5 12" id="KW-0812">Transmembrane</keyword>
<evidence type="ECO:0000313" key="16">
    <source>
        <dbReference type="Proteomes" id="UP000694428"/>
    </source>
</evidence>
<protein>
    <recommendedName>
        <fullName evidence="14">Potassium channel domain-containing protein</fullName>
    </recommendedName>
</protein>
<feature type="domain" description="Potassium channel" evidence="14">
    <location>
        <begin position="199"/>
        <end position="258"/>
    </location>
</feature>
<dbReference type="GO" id="GO:0030322">
    <property type="term" value="P:stabilization of membrane potential"/>
    <property type="evidence" value="ECO:0007669"/>
    <property type="project" value="TreeGrafter"/>
</dbReference>
<feature type="domain" description="Potassium channel" evidence="14">
    <location>
        <begin position="293"/>
        <end position="370"/>
    </location>
</feature>
<evidence type="ECO:0000256" key="12">
    <source>
        <dbReference type="RuleBase" id="RU003857"/>
    </source>
</evidence>
<reference evidence="15" key="1">
    <citation type="submission" date="2025-08" db="UniProtKB">
        <authorList>
            <consortium name="Ensembl"/>
        </authorList>
    </citation>
    <scope>IDENTIFICATION</scope>
</reference>
<dbReference type="FunFam" id="1.10.287.70:FF:000110">
    <property type="entry name" value="Potassium channel subfamily K member"/>
    <property type="match status" value="1"/>
</dbReference>
<dbReference type="PRINTS" id="PR01333">
    <property type="entry name" value="2POREKCHANEL"/>
</dbReference>
<evidence type="ECO:0000256" key="11">
    <source>
        <dbReference type="ARBA" id="ARBA00023303"/>
    </source>
</evidence>
<comment type="subcellular location">
    <subcellularLocation>
        <location evidence="1">Membrane</location>
        <topology evidence="1">Multi-pass membrane protein</topology>
    </subcellularLocation>
</comment>
<proteinExistence type="inferred from homology"/>
<dbReference type="Gene3D" id="1.10.287.70">
    <property type="match status" value="1"/>
</dbReference>
<dbReference type="InterPro" id="IPR003280">
    <property type="entry name" value="2pore_dom_K_chnl"/>
</dbReference>
<dbReference type="SUPFAM" id="SSF81324">
    <property type="entry name" value="Voltage-gated potassium channels"/>
    <property type="match status" value="2"/>
</dbReference>
<evidence type="ECO:0000256" key="3">
    <source>
        <dbReference type="ARBA" id="ARBA00022448"/>
    </source>
</evidence>
<dbReference type="InterPro" id="IPR003092">
    <property type="entry name" value="2pore_dom_K_chnl_TASK"/>
</dbReference>
<keyword evidence="4" id="KW-0633">Potassium transport</keyword>
<feature type="transmembrane region" description="Helical" evidence="13">
    <location>
        <begin position="123"/>
        <end position="146"/>
    </location>
</feature>
<dbReference type="GO" id="GO:0015271">
    <property type="term" value="F:outward rectifier potassium channel activity"/>
    <property type="evidence" value="ECO:0007669"/>
    <property type="project" value="TreeGrafter"/>
</dbReference>
<evidence type="ECO:0000256" key="7">
    <source>
        <dbReference type="ARBA" id="ARBA00022958"/>
    </source>
</evidence>
<evidence type="ECO:0000256" key="4">
    <source>
        <dbReference type="ARBA" id="ARBA00022538"/>
    </source>
</evidence>
<keyword evidence="9 12" id="KW-0406">Ion transport</keyword>
<evidence type="ECO:0000256" key="10">
    <source>
        <dbReference type="ARBA" id="ARBA00023136"/>
    </source>
</evidence>
<keyword evidence="11 12" id="KW-0407">Ion channel</keyword>
<evidence type="ECO:0000256" key="2">
    <source>
        <dbReference type="ARBA" id="ARBA00006666"/>
    </source>
</evidence>
<feature type="transmembrane region" description="Helical" evidence="13">
    <location>
        <begin position="230"/>
        <end position="251"/>
    </location>
</feature>
<keyword evidence="10 13" id="KW-0472">Membrane</keyword>
<dbReference type="PANTHER" id="PTHR11003:SF340">
    <property type="entry name" value="POTASSIUM CHANNEL SUBFAMILY K MEMBER 17"/>
    <property type="match status" value="1"/>
</dbReference>
<dbReference type="InterPro" id="IPR013099">
    <property type="entry name" value="K_chnl_dom"/>
</dbReference>
<dbReference type="Proteomes" id="UP000694428">
    <property type="component" value="Unplaced"/>
</dbReference>
<dbReference type="PANTHER" id="PTHR11003">
    <property type="entry name" value="POTASSIUM CHANNEL, SUBFAMILY K"/>
    <property type="match status" value="1"/>
</dbReference>
<organism evidence="15 16">
    <name type="scientific">Pavo cristatus</name>
    <name type="common">Indian peafowl</name>
    <name type="synonym">Blue peafowl</name>
    <dbReference type="NCBI Taxonomy" id="9049"/>
    <lineage>
        <taxon>Eukaryota</taxon>
        <taxon>Metazoa</taxon>
        <taxon>Chordata</taxon>
        <taxon>Craniata</taxon>
        <taxon>Vertebrata</taxon>
        <taxon>Euteleostomi</taxon>
        <taxon>Archelosauria</taxon>
        <taxon>Archosauria</taxon>
        <taxon>Dinosauria</taxon>
        <taxon>Saurischia</taxon>
        <taxon>Theropoda</taxon>
        <taxon>Coelurosauria</taxon>
        <taxon>Aves</taxon>
        <taxon>Neognathae</taxon>
        <taxon>Galloanserae</taxon>
        <taxon>Galliformes</taxon>
        <taxon>Phasianidae</taxon>
        <taxon>Phasianinae</taxon>
        <taxon>Pavo</taxon>
    </lineage>
</organism>
<dbReference type="GO" id="GO:0022841">
    <property type="term" value="F:potassium ion leak channel activity"/>
    <property type="evidence" value="ECO:0007669"/>
    <property type="project" value="TreeGrafter"/>
</dbReference>
<keyword evidence="7" id="KW-0630">Potassium</keyword>
<dbReference type="PRINTS" id="PR01095">
    <property type="entry name" value="TASKCHANNEL"/>
</dbReference>
<keyword evidence="8 13" id="KW-1133">Transmembrane helix</keyword>
<evidence type="ECO:0000256" key="1">
    <source>
        <dbReference type="ARBA" id="ARBA00004141"/>
    </source>
</evidence>
<feature type="transmembrane region" description="Helical" evidence="13">
    <location>
        <begin position="315"/>
        <end position="332"/>
    </location>
</feature>
<keyword evidence="6" id="KW-0631">Potassium channel</keyword>
<keyword evidence="3 12" id="KW-0813">Transport</keyword>
<dbReference type="GO" id="GO:0005886">
    <property type="term" value="C:plasma membrane"/>
    <property type="evidence" value="ECO:0007669"/>
    <property type="project" value="TreeGrafter"/>
</dbReference>
<name>A0A8C9FMU0_PAVCR</name>
<evidence type="ECO:0000256" key="5">
    <source>
        <dbReference type="ARBA" id="ARBA00022692"/>
    </source>
</evidence>
<evidence type="ECO:0000256" key="13">
    <source>
        <dbReference type="SAM" id="Phobius"/>
    </source>
</evidence>
<dbReference type="AlphaFoldDB" id="A0A8C9FMU0"/>